<feature type="domain" description="Fibrobacter succinogenes major paralogous" evidence="1">
    <location>
        <begin position="469"/>
        <end position="650"/>
    </location>
</feature>
<dbReference type="PROSITE" id="PS51257">
    <property type="entry name" value="PROKAR_LIPOPROTEIN"/>
    <property type="match status" value="1"/>
</dbReference>
<dbReference type="Pfam" id="PF09603">
    <property type="entry name" value="Fib_succ_major"/>
    <property type="match status" value="1"/>
</dbReference>
<dbReference type="EMBL" id="JANSUY010000007">
    <property type="protein sequence ID" value="MCR9015558.1"/>
    <property type="molecule type" value="Genomic_DNA"/>
</dbReference>
<reference evidence="2" key="1">
    <citation type="submission" date="2022-08" db="EMBL/GenBank/DDBJ databases">
        <authorList>
            <person name="Zhang D."/>
        </authorList>
    </citation>
    <scope>NUCLEOTIDE SEQUENCE</scope>
    <source>
        <strain evidence="2">XJ19-11</strain>
    </source>
</reference>
<dbReference type="InterPro" id="IPR011871">
    <property type="entry name" value="Fib_succ_major"/>
</dbReference>
<dbReference type="RefSeq" id="WP_258423411.1">
    <property type="nucleotide sequence ID" value="NZ_JANSUY010000007.1"/>
</dbReference>
<comment type="caution">
    <text evidence="2">The sequence shown here is derived from an EMBL/GenBank/DDBJ whole genome shotgun (WGS) entry which is preliminary data.</text>
</comment>
<evidence type="ECO:0000313" key="2">
    <source>
        <dbReference type="EMBL" id="MCR9015558.1"/>
    </source>
</evidence>
<evidence type="ECO:0000313" key="3">
    <source>
        <dbReference type="Proteomes" id="UP001142175"/>
    </source>
</evidence>
<protein>
    <recommendedName>
        <fullName evidence="1">Fibrobacter succinogenes major paralogous domain-containing protein</fullName>
    </recommendedName>
</protein>
<evidence type="ECO:0000259" key="1">
    <source>
        <dbReference type="Pfam" id="PF09603"/>
    </source>
</evidence>
<organism evidence="2 3">
    <name type="scientific">Aquiflexum gelatinilyticum</name>
    <dbReference type="NCBI Taxonomy" id="2961943"/>
    <lineage>
        <taxon>Bacteria</taxon>
        <taxon>Pseudomonadati</taxon>
        <taxon>Bacteroidota</taxon>
        <taxon>Cytophagia</taxon>
        <taxon>Cytophagales</taxon>
        <taxon>Cyclobacteriaceae</taxon>
        <taxon>Aquiflexum</taxon>
    </lineage>
</organism>
<sequence>MKKAINHCLVFVFILFGSCSLFESEEEKREGEAVELDNQDLNLSIFEIVTINLPEGQFTNGEIEGTVEGENIELTISDNTLTFMVPKLNQGSYKLIFQEKNKPYNIAFQVKAHSLKETPANYIQTYLDKSQMQVERLEKTKNLLVGEKKIELEKDIAVLKKFLDEQYAKAALLKEDELADMAFFIEANKEWMDELSAAVNELNVSFPNARIAGEVVTNIEALGNRVSGKYVAAVMTVVKHIPKIVSALTIGYLTGSIFGPLGSSLGAAIGLGISLGNLLLDLEELLGSIDAVANFVQVVADNIMEVNLKTLYSFQNNESTELFVSRNYRTVYSGDLNSTVPFVRDFMGGIKTLIAEWQKIISKIPLDLVFTPTDYSAISTYQTTNQRVHSDHLSISGITNPKVSGSVTKEEGRLLVKMSTAAESEETFKFNLVYDNADFGKLTETNDGVINSKFVEITDPRDGKKYMTVKIGNQTWFRSNLRYVGNIPQVTSDEAWAAIWNKGNPTGQPAWAYYENKPENEIFSGKMYNWYAVANGNLCPPGWHVPTIQEWQTLIDFLGGRFSAGSKLKFPGGWSPDYFSTNSSGFTAFGDGVRYADDGKFIFQLKIGYWWSSSESEATKANALFMIYDSSSALLGSNFKATGMSCRCIKD</sequence>
<keyword evidence="3" id="KW-1185">Reference proteome</keyword>
<dbReference type="Proteomes" id="UP001142175">
    <property type="component" value="Unassembled WGS sequence"/>
</dbReference>
<name>A0A9X2T0G1_9BACT</name>
<dbReference type="NCBIfam" id="TIGR02145">
    <property type="entry name" value="Fib_succ_major"/>
    <property type="match status" value="1"/>
</dbReference>
<gene>
    <name evidence="2" type="ORF">NU887_10965</name>
</gene>
<accession>A0A9X2T0G1</accession>
<dbReference type="AlphaFoldDB" id="A0A9X2T0G1"/>
<proteinExistence type="predicted"/>